<feature type="region of interest" description="Disordered" evidence="2">
    <location>
        <begin position="254"/>
        <end position="292"/>
    </location>
</feature>
<gene>
    <name evidence="3" type="ORF">SEMRO_10_G007920.1</name>
</gene>
<keyword evidence="1" id="KW-0175">Coiled coil</keyword>
<feature type="region of interest" description="Disordered" evidence="2">
    <location>
        <begin position="45"/>
        <end position="78"/>
    </location>
</feature>
<name>A0A9N8H130_9STRA</name>
<reference evidence="3" key="1">
    <citation type="submission" date="2020-06" db="EMBL/GenBank/DDBJ databases">
        <authorList>
            <consortium name="Plant Systems Biology data submission"/>
        </authorList>
    </citation>
    <scope>NUCLEOTIDE SEQUENCE</scope>
    <source>
        <strain evidence="3">D6</strain>
    </source>
</reference>
<sequence>MATLSSTTADFASFGLDASCDKTEITTTDSLDEGKEVNNVHCESVHNKAVELSNDPPTNDTDEGTTGGCGDADDSGSSDTAAAAAAKKLTLSDLPEWLSLVKAYCEEMQKVQDDLCQRMQLNELLFENAETVRKTNLSGWEKLEESRESLIETITQVEQAIAQANAIQEQEHDHFVDPQDLTQALAMLRIEESKVDQEIQKFVKQNEKVLQDMVKIRANNTEIARVLETSWAKSGALTRSLNKLEQDMIEKHANSLESGQEASEITATGCSDKQRDESMDSPNLENPEVQEQYQRAIQQLQQIRSSNAKSSRNLQDLFDRARDVREDALANHAEMESLALNINLRSNDHDAEDETPAE</sequence>
<feature type="compositionally biased region" description="Polar residues" evidence="2">
    <location>
        <begin position="255"/>
        <end position="271"/>
    </location>
</feature>
<proteinExistence type="predicted"/>
<evidence type="ECO:0000313" key="4">
    <source>
        <dbReference type="Proteomes" id="UP001153069"/>
    </source>
</evidence>
<comment type="caution">
    <text evidence="3">The sequence shown here is derived from an EMBL/GenBank/DDBJ whole genome shotgun (WGS) entry which is preliminary data.</text>
</comment>
<evidence type="ECO:0000256" key="2">
    <source>
        <dbReference type="SAM" id="MobiDB-lite"/>
    </source>
</evidence>
<evidence type="ECO:0000256" key="1">
    <source>
        <dbReference type="SAM" id="Coils"/>
    </source>
</evidence>
<dbReference type="AlphaFoldDB" id="A0A9N8H130"/>
<feature type="coiled-coil region" evidence="1">
    <location>
        <begin position="140"/>
        <end position="167"/>
    </location>
</feature>
<organism evidence="3 4">
    <name type="scientific">Seminavis robusta</name>
    <dbReference type="NCBI Taxonomy" id="568900"/>
    <lineage>
        <taxon>Eukaryota</taxon>
        <taxon>Sar</taxon>
        <taxon>Stramenopiles</taxon>
        <taxon>Ochrophyta</taxon>
        <taxon>Bacillariophyta</taxon>
        <taxon>Bacillariophyceae</taxon>
        <taxon>Bacillariophycidae</taxon>
        <taxon>Naviculales</taxon>
        <taxon>Naviculaceae</taxon>
        <taxon>Seminavis</taxon>
    </lineage>
</organism>
<keyword evidence="4" id="KW-1185">Reference proteome</keyword>
<dbReference type="EMBL" id="CAICTM010000010">
    <property type="protein sequence ID" value="CAB9496826.1"/>
    <property type="molecule type" value="Genomic_DNA"/>
</dbReference>
<accession>A0A9N8H130</accession>
<dbReference type="Proteomes" id="UP001153069">
    <property type="component" value="Unassembled WGS sequence"/>
</dbReference>
<evidence type="ECO:0000313" key="3">
    <source>
        <dbReference type="EMBL" id="CAB9496826.1"/>
    </source>
</evidence>
<protein>
    <submittedName>
        <fullName evidence="3">Uncharacterized protein</fullName>
    </submittedName>
</protein>